<keyword evidence="1" id="KW-0805">Transcription regulation</keyword>
<evidence type="ECO:0000259" key="5">
    <source>
        <dbReference type="Pfam" id="PF02909"/>
    </source>
</evidence>
<protein>
    <submittedName>
        <fullName evidence="6">TetR/AcrR family transcriptional regulator</fullName>
    </submittedName>
</protein>
<dbReference type="InterPro" id="IPR001647">
    <property type="entry name" value="HTH_TetR"/>
</dbReference>
<dbReference type="SUPFAM" id="SSF46689">
    <property type="entry name" value="Homeodomain-like"/>
    <property type="match status" value="1"/>
</dbReference>
<evidence type="ECO:0000313" key="7">
    <source>
        <dbReference type="Proteomes" id="UP000325827"/>
    </source>
</evidence>
<dbReference type="Pfam" id="PF00440">
    <property type="entry name" value="TetR_N"/>
    <property type="match status" value="1"/>
</dbReference>
<evidence type="ECO:0000259" key="4">
    <source>
        <dbReference type="Pfam" id="PF00440"/>
    </source>
</evidence>
<keyword evidence="3" id="KW-0804">Transcription</keyword>
<evidence type="ECO:0000256" key="3">
    <source>
        <dbReference type="ARBA" id="ARBA00023163"/>
    </source>
</evidence>
<keyword evidence="2" id="KW-0238">DNA-binding</keyword>
<dbReference type="AlphaFoldDB" id="A0A5J5IXA3"/>
<feature type="domain" description="HTH tetR-type" evidence="4">
    <location>
        <begin position="29"/>
        <end position="56"/>
    </location>
</feature>
<dbReference type="InterPro" id="IPR050109">
    <property type="entry name" value="HTH-type_TetR-like_transc_reg"/>
</dbReference>
<reference evidence="7" key="1">
    <citation type="submission" date="2019-09" db="EMBL/GenBank/DDBJ databases">
        <title>Mumia zhuanghuii sp. nov. isolated from the intestinal contents of plateau pika (Ochotona curzoniae) in the Qinghai-Tibet plateau of China.</title>
        <authorList>
            <person name="Tian Z."/>
        </authorList>
    </citation>
    <scope>NUCLEOTIDE SEQUENCE [LARGE SCALE GENOMIC DNA]</scope>
    <source>
        <strain evidence="7">JCM 30598</strain>
    </source>
</reference>
<dbReference type="SUPFAM" id="SSF48498">
    <property type="entry name" value="Tetracyclin repressor-like, C-terminal domain"/>
    <property type="match status" value="1"/>
</dbReference>
<organism evidence="6 7">
    <name type="scientific">Microbacterium rhizomatis</name>
    <dbReference type="NCBI Taxonomy" id="1631477"/>
    <lineage>
        <taxon>Bacteria</taxon>
        <taxon>Bacillati</taxon>
        <taxon>Actinomycetota</taxon>
        <taxon>Actinomycetes</taxon>
        <taxon>Micrococcales</taxon>
        <taxon>Microbacteriaceae</taxon>
        <taxon>Microbacterium</taxon>
    </lineage>
</organism>
<dbReference type="InterPro" id="IPR009057">
    <property type="entry name" value="Homeodomain-like_sf"/>
</dbReference>
<comment type="caution">
    <text evidence="6">The sequence shown here is derived from an EMBL/GenBank/DDBJ whole genome shotgun (WGS) entry which is preliminary data.</text>
</comment>
<name>A0A5J5IXA3_9MICO</name>
<dbReference type="GO" id="GO:0000976">
    <property type="term" value="F:transcription cis-regulatory region binding"/>
    <property type="evidence" value="ECO:0007669"/>
    <property type="project" value="TreeGrafter"/>
</dbReference>
<dbReference type="RefSeq" id="WP_150449996.1">
    <property type="nucleotide sequence ID" value="NZ_VYSA01000004.1"/>
</dbReference>
<dbReference type="Proteomes" id="UP000325827">
    <property type="component" value="Unassembled WGS sequence"/>
</dbReference>
<evidence type="ECO:0000313" key="6">
    <source>
        <dbReference type="EMBL" id="KAA9105854.1"/>
    </source>
</evidence>
<dbReference type="InterPro" id="IPR004111">
    <property type="entry name" value="Repressor_TetR_C"/>
</dbReference>
<evidence type="ECO:0000256" key="2">
    <source>
        <dbReference type="ARBA" id="ARBA00023125"/>
    </source>
</evidence>
<evidence type="ECO:0000256" key="1">
    <source>
        <dbReference type="ARBA" id="ARBA00023015"/>
    </source>
</evidence>
<dbReference type="PANTHER" id="PTHR30055">
    <property type="entry name" value="HTH-TYPE TRANSCRIPTIONAL REGULATOR RUTR"/>
    <property type="match status" value="1"/>
</dbReference>
<dbReference type="Gene3D" id="1.10.357.10">
    <property type="entry name" value="Tetracycline Repressor, domain 2"/>
    <property type="match status" value="1"/>
</dbReference>
<accession>A0A5J5IXA3</accession>
<sequence length="200" mass="21828">MARPPHPPLSTAVIARAALDLLDWDEEPSMRAIARHLGVSAPSLYHHVSSKDDVVNLVRDALSEGVRLPAEYPGWREQAEDMFRRLYGLYAARPRLAELFVRTPITSHAVLDAYGSLAERMESVGFAPRDIAVVVEMLDSYAIGLGLAHASPTPTGSVEDQTHPLALAAAAWPTARARIDEAFERGLKLLLDDAETLPTT</sequence>
<dbReference type="InterPro" id="IPR036271">
    <property type="entry name" value="Tet_transcr_reg_TetR-rel_C_sf"/>
</dbReference>
<dbReference type="EMBL" id="VYSA01000004">
    <property type="protein sequence ID" value="KAA9105854.1"/>
    <property type="molecule type" value="Genomic_DNA"/>
</dbReference>
<gene>
    <name evidence="6" type="ORF">F6B43_15925</name>
</gene>
<dbReference type="PANTHER" id="PTHR30055:SF151">
    <property type="entry name" value="TRANSCRIPTIONAL REGULATORY PROTEIN"/>
    <property type="match status" value="1"/>
</dbReference>
<feature type="domain" description="Tetracycline repressor TetR C-terminal" evidence="5">
    <location>
        <begin position="69"/>
        <end position="192"/>
    </location>
</feature>
<keyword evidence="7" id="KW-1185">Reference proteome</keyword>
<dbReference type="GO" id="GO:0003700">
    <property type="term" value="F:DNA-binding transcription factor activity"/>
    <property type="evidence" value="ECO:0007669"/>
    <property type="project" value="TreeGrafter"/>
</dbReference>
<dbReference type="Pfam" id="PF02909">
    <property type="entry name" value="TetR_C_1"/>
    <property type="match status" value="1"/>
</dbReference>
<proteinExistence type="predicted"/>
<dbReference type="GO" id="GO:0045892">
    <property type="term" value="P:negative regulation of DNA-templated transcription"/>
    <property type="evidence" value="ECO:0007669"/>
    <property type="project" value="InterPro"/>
</dbReference>
<dbReference type="OrthoDB" id="2570341at2"/>